<evidence type="ECO:0000313" key="2">
    <source>
        <dbReference type="EMBL" id="MBB5157941.1"/>
    </source>
</evidence>
<reference evidence="2 3" key="1">
    <citation type="submission" date="2020-08" db="EMBL/GenBank/DDBJ databases">
        <title>Sequencing the genomes of 1000 actinobacteria strains.</title>
        <authorList>
            <person name="Klenk H.-P."/>
        </authorList>
    </citation>
    <scope>NUCLEOTIDE SEQUENCE [LARGE SCALE GENOMIC DNA]</scope>
    <source>
        <strain evidence="2 3">DSM 45584</strain>
    </source>
</reference>
<gene>
    <name evidence="2" type="ORF">BJ970_005475</name>
</gene>
<name>A0A840QDF7_9PSEU</name>
<sequence length="348" mass="37128">MDVERRVRLRFGAAAVADATHANLSAVRTDGEHLWIAGDETATVERLTGDSADRPTEYRDHVSFPLADVVPLPGEADDEVDIEGICRNGPYLWVVGSHSTTRKKIKDGHSDAKAAKRLASVSPEPSRRVLARIALADDVPAGTTPEGGRSAALGGPGLIDVLDGDDHLASFLAIPGKDNGLDIEGIAVHGDPGQERVLLGLRGPVLRGWAVVLQVAPREDDGELKLTKSFDGGRYAKHFLDLDGLGIRDICAQGDDLLLLAGPSMDLDGPVRVYRWRGAAQIQAPDVVHREELHRELDLPHGEGDDHAEGIALLPSGELLAVYDSPAAHRLPEPGIVLADVVALKSSR</sequence>
<accession>A0A840QDF7</accession>
<dbReference type="Pfam" id="PF12275">
    <property type="entry name" value="DUF3616"/>
    <property type="match status" value="1"/>
</dbReference>
<dbReference type="InterPro" id="IPR022060">
    <property type="entry name" value="DUF3616"/>
</dbReference>
<dbReference type="EMBL" id="JACHIW010000001">
    <property type="protein sequence ID" value="MBB5157941.1"/>
    <property type="molecule type" value="Genomic_DNA"/>
</dbReference>
<evidence type="ECO:0000313" key="3">
    <source>
        <dbReference type="Proteomes" id="UP000584374"/>
    </source>
</evidence>
<proteinExistence type="predicted"/>
<evidence type="ECO:0000259" key="1">
    <source>
        <dbReference type="Pfam" id="PF12275"/>
    </source>
</evidence>
<protein>
    <recommendedName>
        <fullName evidence="1">DUF3616 domain-containing protein</fullName>
    </recommendedName>
</protein>
<dbReference type="Proteomes" id="UP000584374">
    <property type="component" value="Unassembled WGS sequence"/>
</dbReference>
<keyword evidence="3" id="KW-1185">Reference proteome</keyword>
<dbReference type="AlphaFoldDB" id="A0A840QDF7"/>
<dbReference type="RefSeq" id="WP_184728778.1">
    <property type="nucleotide sequence ID" value="NZ_JACHIW010000001.1"/>
</dbReference>
<feature type="domain" description="DUF3616" evidence="1">
    <location>
        <begin position="23"/>
        <end position="340"/>
    </location>
</feature>
<organism evidence="2 3">
    <name type="scientific">Saccharopolyspora phatthalungensis</name>
    <dbReference type="NCBI Taxonomy" id="664693"/>
    <lineage>
        <taxon>Bacteria</taxon>
        <taxon>Bacillati</taxon>
        <taxon>Actinomycetota</taxon>
        <taxon>Actinomycetes</taxon>
        <taxon>Pseudonocardiales</taxon>
        <taxon>Pseudonocardiaceae</taxon>
        <taxon>Saccharopolyspora</taxon>
    </lineage>
</organism>
<comment type="caution">
    <text evidence="2">The sequence shown here is derived from an EMBL/GenBank/DDBJ whole genome shotgun (WGS) entry which is preliminary data.</text>
</comment>